<evidence type="ECO:0000256" key="1">
    <source>
        <dbReference type="ARBA" id="ARBA00004141"/>
    </source>
</evidence>
<reference evidence="7" key="1">
    <citation type="journal article" date="2019" name="Nat. Commun.">
        <title>The genome of broomcorn millet.</title>
        <authorList>
            <person name="Zou C."/>
            <person name="Miki D."/>
            <person name="Li D."/>
            <person name="Tang Q."/>
            <person name="Xiao L."/>
            <person name="Rajput S."/>
            <person name="Deng P."/>
            <person name="Jia W."/>
            <person name="Huang R."/>
            <person name="Zhang M."/>
            <person name="Sun Y."/>
            <person name="Hu J."/>
            <person name="Fu X."/>
            <person name="Schnable P.S."/>
            <person name="Li F."/>
            <person name="Zhang H."/>
            <person name="Feng B."/>
            <person name="Zhu X."/>
            <person name="Liu R."/>
            <person name="Schnable J.C."/>
            <person name="Zhu J.-K."/>
            <person name="Zhang H."/>
        </authorList>
    </citation>
    <scope>NUCLEOTIDE SEQUENCE [LARGE SCALE GENOMIC DNA]</scope>
</reference>
<dbReference type="PANTHER" id="PTHR21389:SF0">
    <property type="entry name" value="ETOPOSIDE-INDUCED PROTEIN 2.4 HOMOLOG"/>
    <property type="match status" value="1"/>
</dbReference>
<dbReference type="GO" id="GO:0016020">
    <property type="term" value="C:membrane"/>
    <property type="evidence" value="ECO:0007669"/>
    <property type="project" value="UniProtKB-SubCell"/>
</dbReference>
<dbReference type="Proteomes" id="UP000275267">
    <property type="component" value="Unassembled WGS sequence"/>
</dbReference>
<feature type="transmembrane region" description="Helical" evidence="5">
    <location>
        <begin position="173"/>
        <end position="192"/>
    </location>
</feature>
<keyword evidence="7" id="KW-1185">Reference proteome</keyword>
<evidence type="ECO:0000256" key="2">
    <source>
        <dbReference type="ARBA" id="ARBA00022692"/>
    </source>
</evidence>
<keyword evidence="4 5" id="KW-0472">Membrane</keyword>
<evidence type="ECO:0000313" key="7">
    <source>
        <dbReference type="Proteomes" id="UP000275267"/>
    </source>
</evidence>
<keyword evidence="2 5" id="KW-0812">Transmembrane</keyword>
<dbReference type="Pfam" id="PF07264">
    <property type="entry name" value="EI24"/>
    <property type="match status" value="1"/>
</dbReference>
<dbReference type="STRING" id="4540.A0A3L6Q934"/>
<organism evidence="6 7">
    <name type="scientific">Panicum miliaceum</name>
    <name type="common">Proso millet</name>
    <name type="synonym">Broomcorn millet</name>
    <dbReference type="NCBI Taxonomy" id="4540"/>
    <lineage>
        <taxon>Eukaryota</taxon>
        <taxon>Viridiplantae</taxon>
        <taxon>Streptophyta</taxon>
        <taxon>Embryophyta</taxon>
        <taxon>Tracheophyta</taxon>
        <taxon>Spermatophyta</taxon>
        <taxon>Magnoliopsida</taxon>
        <taxon>Liliopsida</taxon>
        <taxon>Poales</taxon>
        <taxon>Poaceae</taxon>
        <taxon>PACMAD clade</taxon>
        <taxon>Panicoideae</taxon>
        <taxon>Panicodae</taxon>
        <taxon>Paniceae</taxon>
        <taxon>Panicinae</taxon>
        <taxon>Panicum</taxon>
        <taxon>Panicum sect. Panicum</taxon>
    </lineage>
</organism>
<feature type="transmembrane region" description="Helical" evidence="5">
    <location>
        <begin position="198"/>
        <end position="213"/>
    </location>
</feature>
<evidence type="ECO:0000256" key="5">
    <source>
        <dbReference type="SAM" id="Phobius"/>
    </source>
</evidence>
<comment type="subcellular location">
    <subcellularLocation>
        <location evidence="1">Membrane</location>
        <topology evidence="1">Multi-pass membrane protein</topology>
    </subcellularLocation>
</comment>
<evidence type="ECO:0000313" key="6">
    <source>
        <dbReference type="EMBL" id="RLM75129.1"/>
    </source>
</evidence>
<dbReference type="InterPro" id="IPR059112">
    <property type="entry name" value="CysZ/EI24"/>
</dbReference>
<dbReference type="OrthoDB" id="266518at2759"/>
<evidence type="ECO:0000256" key="4">
    <source>
        <dbReference type="ARBA" id="ARBA00023136"/>
    </source>
</evidence>
<feature type="transmembrane region" description="Helical" evidence="5">
    <location>
        <begin position="104"/>
        <end position="125"/>
    </location>
</feature>
<dbReference type="AlphaFoldDB" id="A0A3L6Q934"/>
<sequence length="372" mass="42387">MESLAAQARPAAVLWLAGFLQAARLHRVVFFCASSRALSIRIAQCFLLNGLIFLGSLLTLKSVVIPTLLWILPEQCNQMGGQHLCDHKAAIAIYSFLRSGLVEIFYVFWFYPLYVFSFILSTLWYNDIAKHALDVVKRKSLDSTRALNAHNITEPEDQPEGFDRVALGIGEQVYSILLLTIFFVEVSVIGYVPYFGKAMNFLLLSLMYAYYCFEYKWNFFAVSLNKRLEFFESNWAFFAGFGAPCVLPIFFFSPLTSYGLMAILYPLFVLTAAGTQAEQVIDELKPAHEGKLQRIPVFFVAKRLTIIYLRNTQRLPSMSCVQRHTKSELCLYFGDELELEEAAGMIGINIMVEPQHYWVDTAQAAFRSQDQH</sequence>
<keyword evidence="3 5" id="KW-1133">Transmembrane helix</keyword>
<gene>
    <name evidence="6" type="ORF">C2845_PM15G08620</name>
</gene>
<feature type="transmembrane region" description="Helical" evidence="5">
    <location>
        <begin position="45"/>
        <end position="72"/>
    </location>
</feature>
<evidence type="ECO:0008006" key="8">
    <source>
        <dbReference type="Google" id="ProtNLM"/>
    </source>
</evidence>
<dbReference type="PANTHER" id="PTHR21389">
    <property type="entry name" value="P53 INDUCED PROTEIN"/>
    <property type="match status" value="1"/>
</dbReference>
<accession>A0A3L6Q934</accession>
<feature type="transmembrane region" description="Helical" evidence="5">
    <location>
        <begin position="234"/>
        <end position="252"/>
    </location>
</feature>
<protein>
    <recommendedName>
        <fullName evidence="8">Protein EI24</fullName>
    </recommendedName>
</protein>
<dbReference type="EMBL" id="PQIB02000013">
    <property type="protein sequence ID" value="RLM75129.1"/>
    <property type="molecule type" value="Genomic_DNA"/>
</dbReference>
<dbReference type="GO" id="GO:0005783">
    <property type="term" value="C:endoplasmic reticulum"/>
    <property type="evidence" value="ECO:0007669"/>
    <property type="project" value="TreeGrafter"/>
</dbReference>
<evidence type="ECO:0000256" key="3">
    <source>
        <dbReference type="ARBA" id="ARBA00022989"/>
    </source>
</evidence>
<proteinExistence type="predicted"/>
<name>A0A3L6Q934_PANMI</name>
<dbReference type="GO" id="GO:0016236">
    <property type="term" value="P:macroautophagy"/>
    <property type="evidence" value="ECO:0007669"/>
    <property type="project" value="TreeGrafter"/>
</dbReference>
<comment type="caution">
    <text evidence="6">The sequence shown here is derived from an EMBL/GenBank/DDBJ whole genome shotgun (WGS) entry which is preliminary data.</text>
</comment>